<keyword evidence="5 11" id="KW-0808">Transferase</keyword>
<dbReference type="UniPathway" id="UPA00253">
    <property type="reaction ID" value="UER00332"/>
</dbReference>
<dbReference type="EMBL" id="PQVH01000001">
    <property type="protein sequence ID" value="TFW73376.1"/>
    <property type="molecule type" value="Genomic_DNA"/>
</dbReference>
<dbReference type="AlphaFoldDB" id="A0A4Y9VV96"/>
<evidence type="ECO:0000313" key="13">
    <source>
        <dbReference type="EMBL" id="TFW73376.1"/>
    </source>
</evidence>
<dbReference type="GO" id="GO:0004515">
    <property type="term" value="F:nicotinate-nucleotide adenylyltransferase activity"/>
    <property type="evidence" value="ECO:0007669"/>
    <property type="project" value="UniProtKB-UniRule"/>
</dbReference>
<keyword evidence="9 11" id="KW-0520">NAD</keyword>
<name>A0A4Y9VV96_9PROT</name>
<evidence type="ECO:0000256" key="3">
    <source>
        <dbReference type="ARBA" id="ARBA00009014"/>
    </source>
</evidence>
<dbReference type="PANTHER" id="PTHR39321">
    <property type="entry name" value="NICOTINATE-NUCLEOTIDE ADENYLYLTRANSFERASE-RELATED"/>
    <property type="match status" value="1"/>
</dbReference>
<dbReference type="Pfam" id="PF01467">
    <property type="entry name" value="CTP_transf_like"/>
    <property type="match status" value="1"/>
</dbReference>
<evidence type="ECO:0000256" key="4">
    <source>
        <dbReference type="ARBA" id="ARBA00022642"/>
    </source>
</evidence>
<dbReference type="NCBIfam" id="NF000839">
    <property type="entry name" value="PRK00071.1-1"/>
    <property type="match status" value="1"/>
</dbReference>
<gene>
    <name evidence="11" type="primary">nadD</name>
    <name evidence="13" type="ORF">C3Y98_00375</name>
</gene>
<dbReference type="InterPro" id="IPR004821">
    <property type="entry name" value="Cyt_trans-like"/>
</dbReference>
<keyword evidence="8 11" id="KW-0067">ATP-binding</keyword>
<comment type="caution">
    <text evidence="13">The sequence shown here is derived from an EMBL/GenBank/DDBJ whole genome shotgun (WGS) entry which is preliminary data.</text>
</comment>
<dbReference type="InterPro" id="IPR005248">
    <property type="entry name" value="NadD/NMNAT"/>
</dbReference>
<keyword evidence="7 11" id="KW-0547">Nucleotide-binding</keyword>
<dbReference type="GO" id="GO:0009435">
    <property type="term" value="P:NAD+ biosynthetic process"/>
    <property type="evidence" value="ECO:0007669"/>
    <property type="project" value="UniProtKB-UniRule"/>
</dbReference>
<comment type="function">
    <text evidence="1 11">Catalyzes the reversible adenylation of nicotinate mononucleotide (NaMN) to nicotinic acid adenine dinucleotide (NaAD).</text>
</comment>
<dbReference type="SUPFAM" id="SSF52374">
    <property type="entry name" value="Nucleotidylyl transferase"/>
    <property type="match status" value="1"/>
</dbReference>
<dbReference type="Proteomes" id="UP000297706">
    <property type="component" value="Unassembled WGS sequence"/>
</dbReference>
<keyword evidence="4 11" id="KW-0662">Pyridine nucleotide biosynthesis</keyword>
<dbReference type="RefSeq" id="WP_135276158.1">
    <property type="nucleotide sequence ID" value="NZ_PQVH01000001.1"/>
</dbReference>
<dbReference type="NCBIfam" id="TIGR00125">
    <property type="entry name" value="cyt_tran_rel"/>
    <property type="match status" value="1"/>
</dbReference>
<evidence type="ECO:0000256" key="2">
    <source>
        <dbReference type="ARBA" id="ARBA00005019"/>
    </source>
</evidence>
<keyword evidence="6 11" id="KW-0548">Nucleotidyltransferase</keyword>
<comment type="catalytic activity">
    <reaction evidence="10 11">
        <text>nicotinate beta-D-ribonucleotide + ATP + H(+) = deamido-NAD(+) + diphosphate</text>
        <dbReference type="Rhea" id="RHEA:22860"/>
        <dbReference type="ChEBI" id="CHEBI:15378"/>
        <dbReference type="ChEBI" id="CHEBI:30616"/>
        <dbReference type="ChEBI" id="CHEBI:33019"/>
        <dbReference type="ChEBI" id="CHEBI:57502"/>
        <dbReference type="ChEBI" id="CHEBI:58437"/>
        <dbReference type="EC" id="2.7.7.18"/>
    </reaction>
</comment>
<dbReference type="HAMAP" id="MF_00244">
    <property type="entry name" value="NaMN_adenylyltr"/>
    <property type="match status" value="1"/>
</dbReference>
<protein>
    <recommendedName>
        <fullName evidence="11">Probable nicotinate-nucleotide adenylyltransferase</fullName>
        <ecNumber evidence="11">2.7.7.18</ecNumber>
    </recommendedName>
    <alternativeName>
        <fullName evidence="11">Deamido-NAD(+) diphosphorylase</fullName>
    </alternativeName>
    <alternativeName>
        <fullName evidence="11">Deamido-NAD(+) pyrophosphorylase</fullName>
    </alternativeName>
    <alternativeName>
        <fullName evidence="11">Nicotinate mononucleotide adenylyltransferase</fullName>
        <shortName evidence="11">NaMN adenylyltransferase</shortName>
    </alternativeName>
</protein>
<dbReference type="GO" id="GO:0005524">
    <property type="term" value="F:ATP binding"/>
    <property type="evidence" value="ECO:0007669"/>
    <property type="project" value="UniProtKB-KW"/>
</dbReference>
<organism evidence="13 14">
    <name type="scientific">Methylotenera oryzisoli</name>
    <dbReference type="NCBI Taxonomy" id="2080758"/>
    <lineage>
        <taxon>Bacteria</taxon>
        <taxon>Pseudomonadati</taxon>
        <taxon>Pseudomonadota</taxon>
        <taxon>Betaproteobacteria</taxon>
        <taxon>Nitrosomonadales</taxon>
        <taxon>Methylophilaceae</taxon>
        <taxon>Methylotenera</taxon>
    </lineage>
</organism>
<sequence>MKTIGILGGTFNPIHYGHLRMAQELADDLHIDAIHFIPAANPPHKNSVTISAEHRAAMVDLAISNNPHFTLDVRELNRTGTSYTIDTLLSLRAELGSDASLTLFMGSDAFTQFNSWHRWQEILQHCHIALVQRPHTNKNQTSKLLPKILEEFLHTHYTENGEDLHNSAAGYITMRQVTALDISSTAIREAFKQQASTRYLMPDSVIDYIKTHQLYK</sequence>
<keyword evidence="14" id="KW-1185">Reference proteome</keyword>
<dbReference type="NCBIfam" id="NF000840">
    <property type="entry name" value="PRK00071.1-3"/>
    <property type="match status" value="1"/>
</dbReference>
<evidence type="ECO:0000256" key="10">
    <source>
        <dbReference type="ARBA" id="ARBA00048721"/>
    </source>
</evidence>
<dbReference type="NCBIfam" id="TIGR00482">
    <property type="entry name" value="nicotinate (nicotinamide) nucleotide adenylyltransferase"/>
    <property type="match status" value="1"/>
</dbReference>
<reference evidence="13 14" key="1">
    <citation type="submission" date="2018-02" db="EMBL/GenBank/DDBJ databases">
        <title>A novel lanthanide dependent methylotroph, Methylotenera sp. La3113.</title>
        <authorList>
            <person name="Lv H."/>
            <person name="Tani A."/>
        </authorList>
    </citation>
    <scope>NUCLEOTIDE SEQUENCE [LARGE SCALE GENOMIC DNA]</scope>
    <source>
        <strain evidence="13 14">La3113</strain>
    </source>
</reference>
<evidence type="ECO:0000256" key="5">
    <source>
        <dbReference type="ARBA" id="ARBA00022679"/>
    </source>
</evidence>
<comment type="pathway">
    <text evidence="2 11">Cofactor biosynthesis; NAD(+) biosynthesis; deamido-NAD(+) from nicotinate D-ribonucleotide: step 1/1.</text>
</comment>
<dbReference type="PANTHER" id="PTHR39321:SF3">
    <property type="entry name" value="PHOSPHOPANTETHEINE ADENYLYLTRANSFERASE"/>
    <property type="match status" value="1"/>
</dbReference>
<dbReference type="InterPro" id="IPR014729">
    <property type="entry name" value="Rossmann-like_a/b/a_fold"/>
</dbReference>
<comment type="similarity">
    <text evidence="3 11">Belongs to the NadD family.</text>
</comment>
<accession>A0A4Y9VV96</accession>
<evidence type="ECO:0000313" key="14">
    <source>
        <dbReference type="Proteomes" id="UP000297706"/>
    </source>
</evidence>
<dbReference type="CDD" id="cd02165">
    <property type="entry name" value="NMNAT"/>
    <property type="match status" value="1"/>
</dbReference>
<evidence type="ECO:0000256" key="9">
    <source>
        <dbReference type="ARBA" id="ARBA00023027"/>
    </source>
</evidence>
<evidence type="ECO:0000256" key="11">
    <source>
        <dbReference type="HAMAP-Rule" id="MF_00244"/>
    </source>
</evidence>
<evidence type="ECO:0000259" key="12">
    <source>
        <dbReference type="Pfam" id="PF01467"/>
    </source>
</evidence>
<evidence type="ECO:0000256" key="7">
    <source>
        <dbReference type="ARBA" id="ARBA00022741"/>
    </source>
</evidence>
<feature type="domain" description="Cytidyltransferase-like" evidence="12">
    <location>
        <begin position="6"/>
        <end position="189"/>
    </location>
</feature>
<dbReference type="EC" id="2.7.7.18" evidence="11"/>
<proteinExistence type="inferred from homology"/>
<dbReference type="OrthoDB" id="5295945at2"/>
<evidence type="ECO:0000256" key="1">
    <source>
        <dbReference type="ARBA" id="ARBA00002324"/>
    </source>
</evidence>
<evidence type="ECO:0000256" key="6">
    <source>
        <dbReference type="ARBA" id="ARBA00022695"/>
    </source>
</evidence>
<dbReference type="Gene3D" id="3.40.50.620">
    <property type="entry name" value="HUPs"/>
    <property type="match status" value="1"/>
</dbReference>
<evidence type="ECO:0000256" key="8">
    <source>
        <dbReference type="ARBA" id="ARBA00022840"/>
    </source>
</evidence>